<proteinExistence type="predicted"/>
<dbReference type="GO" id="GO:0004139">
    <property type="term" value="F:deoxyribose-phosphate aldolase activity"/>
    <property type="evidence" value="ECO:0007669"/>
    <property type="project" value="UniProtKB-UniRule"/>
</dbReference>
<dbReference type="Gene3D" id="3.20.20.70">
    <property type="entry name" value="Aldolase class I"/>
    <property type="match status" value="1"/>
</dbReference>
<reference evidence="4 5" key="1">
    <citation type="submission" date="2017-07" db="EMBL/GenBank/DDBJ databases">
        <title>Flavobacterium cyanobacteriorum sp. nov., isolated from cyanobacterial aggregates in a eutrophic lake.</title>
        <authorList>
            <person name="Cai H."/>
        </authorList>
    </citation>
    <scope>NUCLEOTIDE SEQUENCE [LARGE SCALE GENOMIC DNA]</scope>
    <source>
        <strain evidence="4 5">TH167</strain>
    </source>
</reference>
<keyword evidence="2" id="KW-0704">Schiff base</keyword>
<keyword evidence="5" id="KW-1185">Reference proteome</keyword>
<dbReference type="PANTHER" id="PTHR10889:SF1">
    <property type="entry name" value="DEOXYRIBOSE-PHOSPHATE ALDOLASE"/>
    <property type="match status" value="1"/>
</dbReference>
<sequence length="249" mass="27618">MNETQFASFLDATFLKRPSDFSDEVAYRSAFTTFLEESKQASVKTVVVYPNELTTTIKYFSKDTNRPIFATVIDFPLGNSSTQDKLNACREAFSLGAEEVDVVCNYHLLHEGETAAFYSDIFQVIDLVHVAGKTSKIILETAAIDPATLIKVVSKIKQYCVDRFHENDLHRIFLKTSTGFYQAAATASSGATRETVAILLENGFPLPVKASGGIRTFEQAHQYIKMGVKRIGTSAALQLVNQEKITSDY</sequence>
<dbReference type="SUPFAM" id="SSF51569">
    <property type="entry name" value="Aldolase"/>
    <property type="match status" value="1"/>
</dbReference>
<dbReference type="SMART" id="SM01133">
    <property type="entry name" value="DeoC"/>
    <property type="match status" value="1"/>
</dbReference>
<evidence type="ECO:0000256" key="1">
    <source>
        <dbReference type="ARBA" id="ARBA00022490"/>
    </source>
</evidence>
<dbReference type="PANTHER" id="PTHR10889">
    <property type="entry name" value="DEOXYRIBOSE-PHOSPHATE ALDOLASE"/>
    <property type="match status" value="1"/>
</dbReference>
<dbReference type="GO" id="GO:0005737">
    <property type="term" value="C:cytoplasm"/>
    <property type="evidence" value="ECO:0007669"/>
    <property type="project" value="InterPro"/>
</dbReference>
<evidence type="ECO:0000313" key="4">
    <source>
        <dbReference type="EMBL" id="OYQ43295.1"/>
    </source>
</evidence>
<dbReference type="EMBL" id="NOXX01000206">
    <property type="protein sequence ID" value="OYQ43295.1"/>
    <property type="molecule type" value="Genomic_DNA"/>
</dbReference>
<keyword evidence="1" id="KW-0963">Cytoplasm</keyword>
<dbReference type="NCBIfam" id="TIGR00126">
    <property type="entry name" value="deoC"/>
    <property type="match status" value="1"/>
</dbReference>
<gene>
    <name evidence="4" type="primary">deoC</name>
    <name evidence="4" type="ORF">CHX27_10370</name>
</gene>
<comment type="caution">
    <text evidence="4">The sequence shown here is derived from an EMBL/GenBank/DDBJ whole genome shotgun (WGS) entry which is preliminary data.</text>
</comment>
<dbReference type="GO" id="GO:0016052">
    <property type="term" value="P:carbohydrate catabolic process"/>
    <property type="evidence" value="ECO:0007669"/>
    <property type="project" value="TreeGrafter"/>
</dbReference>
<dbReference type="EC" id="4.1.2.4" evidence="3"/>
<evidence type="ECO:0000256" key="2">
    <source>
        <dbReference type="ARBA" id="ARBA00023270"/>
    </source>
</evidence>
<protein>
    <recommendedName>
        <fullName evidence="3">Deoxyribose-phosphate aldolase</fullName>
        <ecNumber evidence="3">4.1.2.4</ecNumber>
    </recommendedName>
</protein>
<dbReference type="AlphaFoldDB" id="A0A255ZQY9"/>
<evidence type="ECO:0000313" key="5">
    <source>
        <dbReference type="Proteomes" id="UP000216035"/>
    </source>
</evidence>
<dbReference type="PIRSF" id="PIRSF001357">
    <property type="entry name" value="DeoC"/>
    <property type="match status" value="1"/>
</dbReference>
<dbReference type="RefSeq" id="WP_094486710.1">
    <property type="nucleotide sequence ID" value="NZ_NOXX01000206.1"/>
</dbReference>
<dbReference type="OrthoDB" id="9778711at2"/>
<accession>A0A255ZQY9</accession>
<dbReference type="InterPro" id="IPR002915">
    <property type="entry name" value="DeoC/FbaB/LacD_aldolase"/>
</dbReference>
<organism evidence="4 5">
    <name type="scientific">Flavobacterium aurantiibacter</name>
    <dbReference type="NCBI Taxonomy" id="2023067"/>
    <lineage>
        <taxon>Bacteria</taxon>
        <taxon>Pseudomonadati</taxon>
        <taxon>Bacteroidota</taxon>
        <taxon>Flavobacteriia</taxon>
        <taxon>Flavobacteriales</taxon>
        <taxon>Flavobacteriaceae</taxon>
        <taxon>Flavobacterium</taxon>
    </lineage>
</organism>
<name>A0A255ZQY9_9FLAO</name>
<evidence type="ECO:0000256" key="3">
    <source>
        <dbReference type="NCBIfam" id="TIGR00126"/>
    </source>
</evidence>
<dbReference type="Proteomes" id="UP000216035">
    <property type="component" value="Unassembled WGS sequence"/>
</dbReference>
<dbReference type="InterPro" id="IPR013785">
    <property type="entry name" value="Aldolase_TIM"/>
</dbReference>
<dbReference type="GO" id="GO:0009264">
    <property type="term" value="P:deoxyribonucleotide catabolic process"/>
    <property type="evidence" value="ECO:0007669"/>
    <property type="project" value="UniProtKB-UniRule"/>
</dbReference>
<dbReference type="InterPro" id="IPR011343">
    <property type="entry name" value="DeoC"/>
</dbReference>